<reference evidence="3" key="1">
    <citation type="journal article" date="2018" name="Nat. Microbiol.">
        <title>Leveraging single-cell genomics to expand the fungal tree of life.</title>
        <authorList>
            <person name="Ahrendt S.R."/>
            <person name="Quandt C.A."/>
            <person name="Ciobanu D."/>
            <person name="Clum A."/>
            <person name="Salamov A."/>
            <person name="Andreopoulos B."/>
            <person name="Cheng J.F."/>
            <person name="Woyke T."/>
            <person name="Pelin A."/>
            <person name="Henrissat B."/>
            <person name="Reynolds N.K."/>
            <person name="Benny G.L."/>
            <person name="Smith M.E."/>
            <person name="James T.Y."/>
            <person name="Grigoriev I.V."/>
        </authorList>
    </citation>
    <scope>NUCLEOTIDE SEQUENCE [LARGE SCALE GENOMIC DNA]</scope>
    <source>
        <strain evidence="3">ATCC 52028</strain>
    </source>
</reference>
<gene>
    <name evidence="2" type="ORF">CXG81DRAFT_26331</name>
</gene>
<organism evidence="2 3">
    <name type="scientific">Caulochytrium protostelioides</name>
    <dbReference type="NCBI Taxonomy" id="1555241"/>
    <lineage>
        <taxon>Eukaryota</taxon>
        <taxon>Fungi</taxon>
        <taxon>Fungi incertae sedis</taxon>
        <taxon>Chytridiomycota</taxon>
        <taxon>Chytridiomycota incertae sedis</taxon>
        <taxon>Chytridiomycetes</taxon>
        <taxon>Caulochytriales</taxon>
        <taxon>Caulochytriaceae</taxon>
        <taxon>Caulochytrium</taxon>
    </lineage>
</organism>
<protein>
    <submittedName>
        <fullName evidence="2">Uncharacterized protein</fullName>
    </submittedName>
</protein>
<dbReference type="Proteomes" id="UP000274922">
    <property type="component" value="Unassembled WGS sequence"/>
</dbReference>
<sequence>MPVPVPAPAPVPAATDTLDTGYVLPPGAAEPVPDWPGLIRSDRPPPISTRALFALARGAWTPSAPWRRESVDAADRIRPPWHEPDPAARRRALRHLCMACLAHTDVSDAQCAWLAAASVAAPAHLNGAAVPGPVGTGAGAATGAATGTTPSTSTPAGVGAGAGASLVLTERQDVLLHLAVRCWRAARAGWQDLAAWTAPVTPHPAGRDDAAAGTGSGTASSRGSLSGSSAPSMPHLERASRQNGLPLLSTPDGAGLVHLFLLVWIQVAALAAADPPPAPACNGDAAEAPEDRDADDALRAAWQQDQLAGITVDPHELPAALACYEAFLLARHPDRPPGVSSTMSVAAHLAGHLDQLTAAARAQDADADAWSPYAARHGAALWQLLALWALRADDEALGERAHQQAAALMAVACRDATDARGDHAFERAAALVTVFPWTAAGAPVAASRLPLGLPASVRLLAAVKRLRDAQRRLAASCHIRADDAAAPWVSGAPEAVATDPMAAALLVQEHQQARGDRAAVADRRLDDAVRATVLRVMQPEDDPDAMAVDDAPTSPPLPSRPSRAALDMLAAYVARRTSHILDVVAGLPPLSSSTSLATHETDSRLVTEEAVAHHVARFLWTALGVGWSSLLVSPASPATPAAREAACAEAMAILPLGWFSVLTAPSSASQPAHAAAARVLEDIRTTPGLAAVPGLSDFLMRFVETLESWYRVRLAAGPPPPSVATDPRRGDAVPAAETSPARTAPSLMADLFGTASQSAITQLITTSQLPSLPATVAASGTAHDMFGALMPDLPSCLAQENALCTLSSAVAADIAGQLYAQAVGPQSNPVIAAHLLLRQARQRTQRGDLTPAAQFLEIVPPALTAVAEINARAVEPGQPLPAAAAREHAALGHDMRRHLRDLTFASLLETLAVQDLAATGATGDIPNDIQQITMAQPMLLARLGGELLRRAIWPQDDPRGGRPLHVLLMEWTRMLQMVTTRPMMAMQLGTPPQIDATARLVTIMGLINTIVVHARRGGGGGGQPTIDVLVGQQTRSSARRGTYLHALLLDVRYLVTLPPDALGHLRAAAFQLAVAMADPALHRHVASVLANTCSAWLVDLVGSLLIGCAATWSFGVPGGISAALAPTWGGKKLPTGLAELLGQLRWAGTAALLTCPPDMARRAWPGNEHVTTLIRRLSSVPVTDPALQAAMAGPPVPGMPPPGMAPPGMAPPGMAPPGMNAPGRANPGALAQHVRTLLDLSRHIYAAALSLPVVESRTSDAAAAAGDAFAMLAADGPPPAHDTITCRYDVHPPLSNEAQALNELRTALPALWHRLAGLHGLRGMPTRGLAACIKGLALATQHFADDTALQALFAASSDHPTSGGGSSNSRDGEGILRLAVTLALTADMPLAAAVLMQSDPSGIDYKTAFGAVQSHVKRELQAPATAVEPPLYFVGPLTPDDGADTPSCCLWDTYLLEAAVAAAKPLLSKGVEGDPNSATAAAEAAEIAACRALCQTLTQVLRRREMGLVVDHDTRSRWIMAVRRRFLRSLAARLAYQVPEVGLDHRFLVSAPAVSSPSSA</sequence>
<evidence type="ECO:0000256" key="1">
    <source>
        <dbReference type="SAM" id="MobiDB-lite"/>
    </source>
</evidence>
<name>A0A4P9X6Y7_9FUNG</name>
<keyword evidence="3" id="KW-1185">Reference proteome</keyword>
<feature type="region of interest" description="Disordered" evidence="1">
    <location>
        <begin position="201"/>
        <end position="237"/>
    </location>
</feature>
<feature type="region of interest" description="Disordered" evidence="1">
    <location>
        <begin position="540"/>
        <end position="560"/>
    </location>
</feature>
<evidence type="ECO:0000313" key="3">
    <source>
        <dbReference type="Proteomes" id="UP000274922"/>
    </source>
</evidence>
<accession>A0A4P9X6Y7</accession>
<proteinExistence type="predicted"/>
<evidence type="ECO:0000313" key="2">
    <source>
        <dbReference type="EMBL" id="RKP00974.1"/>
    </source>
</evidence>
<dbReference type="EMBL" id="ML014190">
    <property type="protein sequence ID" value="RKP00974.1"/>
    <property type="molecule type" value="Genomic_DNA"/>
</dbReference>
<feature type="compositionally biased region" description="Low complexity" evidence="1">
    <location>
        <begin position="211"/>
        <end position="232"/>
    </location>
</feature>
<feature type="region of interest" description="Disordered" evidence="1">
    <location>
        <begin position="275"/>
        <end position="294"/>
    </location>
</feature>
<feature type="region of interest" description="Disordered" evidence="1">
    <location>
        <begin position="717"/>
        <end position="740"/>
    </location>
</feature>